<protein>
    <submittedName>
        <fullName evidence="1">Uncharacterized protein</fullName>
    </submittedName>
</protein>
<dbReference type="EMBL" id="MHCC01000001">
    <property type="protein sequence ID" value="OGY14228.1"/>
    <property type="molecule type" value="Genomic_DNA"/>
</dbReference>
<reference evidence="1 2" key="1">
    <citation type="journal article" date="2016" name="Nat. Commun.">
        <title>Thousands of microbial genomes shed light on interconnected biogeochemical processes in an aquifer system.</title>
        <authorList>
            <person name="Anantharaman K."/>
            <person name="Brown C.T."/>
            <person name="Hug L.A."/>
            <person name="Sharon I."/>
            <person name="Castelle C.J."/>
            <person name="Probst A.J."/>
            <person name="Thomas B.C."/>
            <person name="Singh A."/>
            <person name="Wilkins M.J."/>
            <person name="Karaoz U."/>
            <person name="Brodie E.L."/>
            <person name="Williams K.H."/>
            <person name="Hubbard S.S."/>
            <person name="Banfield J.F."/>
        </authorList>
    </citation>
    <scope>NUCLEOTIDE SEQUENCE [LARGE SCALE GENOMIC DNA]</scope>
</reference>
<comment type="caution">
    <text evidence="1">The sequence shown here is derived from an EMBL/GenBank/DDBJ whole genome shotgun (WGS) entry which is preliminary data.</text>
</comment>
<gene>
    <name evidence="1" type="ORF">A3A77_01990</name>
</gene>
<sequence>MATLTAEVPQRRDIVSFFIPFDTVDSWKAHQKERLAKPIPAENLLTRPAIFWGTEEVEIYSSGSNLRLDFMKGGKRYVYEYDKSGRLLMAVEGSDIHRYEYLPEGYLVYEKKTFKSMDGFEIRYFYDNGNLTQAQVVQFEQKRGESVRLQMPEIINF</sequence>
<evidence type="ECO:0000313" key="1">
    <source>
        <dbReference type="EMBL" id="OGY14228.1"/>
    </source>
</evidence>
<proteinExistence type="predicted"/>
<name>A0A1G1VFM8_9BACT</name>
<organism evidence="1 2">
    <name type="scientific">Candidatus Blackburnbacteria bacterium RIFCSPLOWO2_01_FULL_40_20</name>
    <dbReference type="NCBI Taxonomy" id="1797519"/>
    <lineage>
        <taxon>Bacteria</taxon>
        <taxon>Candidatus Blackburniibacteriota</taxon>
    </lineage>
</organism>
<accession>A0A1G1VFM8</accession>
<dbReference type="Proteomes" id="UP000178659">
    <property type="component" value="Unassembled WGS sequence"/>
</dbReference>
<dbReference type="AlphaFoldDB" id="A0A1G1VFM8"/>
<evidence type="ECO:0000313" key="2">
    <source>
        <dbReference type="Proteomes" id="UP000178659"/>
    </source>
</evidence>